<sequence>MFHSQMAPWVPTFIQSCKNNELQPFTPLQFATIDNAANLPRVRTVVFRDFLFHDKKTNVLTFNSDLRSGKIDESFPQEKDHTTTFETCVYFPQTWEQYRFSGQCFVISNKSKEHVPKELLTKYKILSPKVTNNEEAGEYVHDEEEDFCCVPDDEDWDNEVIRQWSSLSRSSKSLYRKPAPGSPLTKETSKALDKIQRGVDGAKEDAGLENFGIVCLCIDTVDYLNLKDGRGGERWIYRRSTEQDGTGLETWDEQEVCP</sequence>
<dbReference type="SUPFAM" id="SSF50475">
    <property type="entry name" value="FMN-binding split barrel"/>
    <property type="match status" value="1"/>
</dbReference>
<dbReference type="InterPro" id="IPR012349">
    <property type="entry name" value="Split_barrel_FMN-bd"/>
</dbReference>
<organism evidence="2 3">
    <name type="scientific">Naumovozyma castellii</name>
    <name type="common">Yeast</name>
    <name type="synonym">Saccharomyces castellii</name>
    <dbReference type="NCBI Taxonomy" id="27288"/>
    <lineage>
        <taxon>Eukaryota</taxon>
        <taxon>Fungi</taxon>
        <taxon>Dikarya</taxon>
        <taxon>Ascomycota</taxon>
        <taxon>Saccharomycotina</taxon>
        <taxon>Saccharomycetes</taxon>
        <taxon>Saccharomycetales</taxon>
        <taxon>Saccharomycetaceae</taxon>
        <taxon>Naumovozyma</taxon>
    </lineage>
</organism>
<dbReference type="STRING" id="1064592.G0V5L2"/>
<accession>G0V5L2</accession>
<dbReference type="KEGG" id="ncs:NCAS_0A01910"/>
<reference key="2">
    <citation type="submission" date="2011-08" db="EMBL/GenBank/DDBJ databases">
        <title>Genome sequence of Naumovozyma castellii.</title>
        <authorList>
            <person name="Gordon J.L."/>
            <person name="Armisen D."/>
            <person name="Proux-Wera E."/>
            <person name="OhEigeartaigh S.S."/>
            <person name="Byrne K.P."/>
            <person name="Wolfe K.H."/>
        </authorList>
    </citation>
    <scope>NUCLEOTIDE SEQUENCE</scope>
    <source>
        <strain>Type strain:CBS 4309</strain>
    </source>
</reference>
<dbReference type="InParanoid" id="G0V5L2"/>
<dbReference type="GeneID" id="96900239"/>
<dbReference type="RefSeq" id="XP_003673141.1">
    <property type="nucleotide sequence ID" value="XM_003673093.1"/>
</dbReference>
<proteinExistence type="predicted"/>
<feature type="domain" description="Pyridoxamine 5'-phosphate oxidase Alr4036 family FMN-binding" evidence="1">
    <location>
        <begin position="6"/>
        <end position="107"/>
    </location>
</feature>
<keyword evidence="3" id="KW-1185">Reference proteome</keyword>
<dbReference type="OMA" id="IHQMAPW"/>
<dbReference type="Proteomes" id="UP000001640">
    <property type="component" value="Chromosome 1"/>
</dbReference>
<protein>
    <recommendedName>
        <fullName evidence="1">Pyridoxamine 5'-phosphate oxidase Alr4036 family FMN-binding domain-containing protein</fullName>
    </recommendedName>
</protein>
<dbReference type="HOGENOM" id="CLU_058669_1_0_1"/>
<evidence type="ECO:0000313" key="3">
    <source>
        <dbReference type="Proteomes" id="UP000001640"/>
    </source>
</evidence>
<name>G0V5L2_NAUCA</name>
<dbReference type="EMBL" id="HE576752">
    <property type="protein sequence ID" value="CCC66749.1"/>
    <property type="molecule type" value="Genomic_DNA"/>
</dbReference>
<dbReference type="Gene3D" id="2.30.110.10">
    <property type="entry name" value="Electron Transport, Fmn-binding Protein, Chain A"/>
    <property type="match status" value="1"/>
</dbReference>
<gene>
    <name evidence="2" type="primary">NCAS0A01910</name>
    <name evidence="2" type="ordered locus">NCAS_0A01910</name>
</gene>
<evidence type="ECO:0000259" key="1">
    <source>
        <dbReference type="Pfam" id="PF12766"/>
    </source>
</evidence>
<dbReference type="FunCoup" id="G0V5L2">
    <property type="interactions" value="183"/>
</dbReference>
<reference evidence="3" key="1">
    <citation type="journal article" date="2011" name="Proc. Natl. Acad. Sci. U.S.A.">
        <title>Evolutionary erosion of yeast sex chromosomes by mating-type switching accidents.</title>
        <authorList>
            <person name="Gordon J.L."/>
            <person name="Armisen D."/>
            <person name="Proux-Wera E."/>
            <person name="Oheigeartaigh S.S."/>
            <person name="Byrne K.P."/>
            <person name="Wolfe K.H."/>
        </authorList>
    </citation>
    <scope>NUCLEOTIDE SEQUENCE [LARGE SCALE GENOMIC DNA]</scope>
    <source>
        <strain evidence="3">ATCC 76901 / BCRC 22586 / CBS 4309 / NBRC 1992 / NRRL Y-12630</strain>
    </source>
</reference>
<dbReference type="eggNOG" id="KOG4558">
    <property type="taxonomic scope" value="Eukaryota"/>
</dbReference>
<dbReference type="PANTHER" id="PTHR28243">
    <property type="entry name" value="AGL049CP"/>
    <property type="match status" value="1"/>
</dbReference>
<dbReference type="AlphaFoldDB" id="G0V5L2"/>
<dbReference type="GO" id="GO:0010181">
    <property type="term" value="F:FMN binding"/>
    <property type="evidence" value="ECO:0007669"/>
    <property type="project" value="InterPro"/>
</dbReference>
<dbReference type="OrthoDB" id="5394411at2759"/>
<dbReference type="Pfam" id="PF12766">
    <property type="entry name" value="Pyridox_oxase_2"/>
    <property type="match status" value="1"/>
</dbReference>
<dbReference type="PANTHER" id="PTHR28243:SF1">
    <property type="entry name" value="PYRIDOXAMINE 5'-PHOSPHATE OXIDASE ALR4036 FAMILY FMN-BINDING DOMAIN-CONTAINING PROTEIN"/>
    <property type="match status" value="1"/>
</dbReference>
<dbReference type="InterPro" id="IPR024624">
    <property type="entry name" value="Pyridox_Oxase_Alr4036_FMN-bd"/>
</dbReference>
<evidence type="ECO:0000313" key="2">
    <source>
        <dbReference type="EMBL" id="CCC66749.1"/>
    </source>
</evidence>